<feature type="transmembrane region" description="Helical" evidence="1">
    <location>
        <begin position="239"/>
        <end position="266"/>
    </location>
</feature>
<proteinExistence type="predicted"/>
<gene>
    <name evidence="2" type="ORF">DI536_10740</name>
</gene>
<keyword evidence="1" id="KW-0472">Membrane</keyword>
<feature type="transmembrane region" description="Helical" evidence="1">
    <location>
        <begin position="138"/>
        <end position="163"/>
    </location>
</feature>
<protein>
    <submittedName>
        <fullName evidence="2">Uncharacterized protein</fullName>
    </submittedName>
</protein>
<reference evidence="2 3" key="1">
    <citation type="submission" date="2017-08" db="EMBL/GenBank/DDBJ databases">
        <title>Infants hospitalized years apart are colonized by the same room-sourced microbial strains.</title>
        <authorList>
            <person name="Brooks B."/>
            <person name="Olm M.R."/>
            <person name="Firek B.A."/>
            <person name="Baker R."/>
            <person name="Thomas B.C."/>
            <person name="Morowitz M.J."/>
            <person name="Banfield J.F."/>
        </authorList>
    </citation>
    <scope>NUCLEOTIDE SEQUENCE [LARGE SCALE GENOMIC DNA]</scope>
    <source>
        <strain evidence="2">S2_003_000_R2_14</strain>
    </source>
</reference>
<sequence length="270" mass="29188">MNSPTCALHPDQYAGATCPRCGNFTCATCNPDGRTLCPTCRALTNDATGNKTPWERRAELGLVNAFIAQVKETLFEPRRFWATVDRNGSASDAFWFGWLVTAVATIGSTPYQVFNFWSQGKQFEDLSRQMGDVPAMKAFLGLFSWFGENPLLAAGILCVWGVVMYPLTFFIHVGVVHVGCVLAGMRNHPINVTVRALAYASAPNLGIVIPVVGGFASIYTLVLQIWGLRELQQGTTGRAIVATLWFTILICCAGMVAGIAAVAMLASRIG</sequence>
<organism evidence="2 3">
    <name type="scientific">Archangium gephyra</name>
    <dbReference type="NCBI Taxonomy" id="48"/>
    <lineage>
        <taxon>Bacteria</taxon>
        <taxon>Pseudomonadati</taxon>
        <taxon>Myxococcota</taxon>
        <taxon>Myxococcia</taxon>
        <taxon>Myxococcales</taxon>
        <taxon>Cystobacterineae</taxon>
        <taxon>Archangiaceae</taxon>
        <taxon>Archangium</taxon>
    </lineage>
</organism>
<keyword evidence="1" id="KW-0812">Transmembrane</keyword>
<evidence type="ECO:0000313" key="2">
    <source>
        <dbReference type="EMBL" id="PZR14522.1"/>
    </source>
</evidence>
<evidence type="ECO:0000256" key="1">
    <source>
        <dbReference type="SAM" id="Phobius"/>
    </source>
</evidence>
<comment type="caution">
    <text evidence="2">The sequence shown here is derived from an EMBL/GenBank/DDBJ whole genome shotgun (WGS) entry which is preliminary data.</text>
</comment>
<evidence type="ECO:0000313" key="3">
    <source>
        <dbReference type="Proteomes" id="UP000249061"/>
    </source>
</evidence>
<accession>A0A2W5TIA9</accession>
<dbReference type="EMBL" id="QFQP01000007">
    <property type="protein sequence ID" value="PZR14522.1"/>
    <property type="molecule type" value="Genomic_DNA"/>
</dbReference>
<keyword evidence="1" id="KW-1133">Transmembrane helix</keyword>
<dbReference type="AlphaFoldDB" id="A0A2W5TIA9"/>
<feature type="transmembrane region" description="Helical" evidence="1">
    <location>
        <begin position="205"/>
        <end position="227"/>
    </location>
</feature>
<feature type="transmembrane region" description="Helical" evidence="1">
    <location>
        <begin position="95"/>
        <end position="117"/>
    </location>
</feature>
<dbReference type="Proteomes" id="UP000249061">
    <property type="component" value="Unassembled WGS sequence"/>
</dbReference>
<name>A0A2W5TIA9_9BACT</name>
<feature type="transmembrane region" description="Helical" evidence="1">
    <location>
        <begin position="169"/>
        <end position="185"/>
    </location>
</feature>